<dbReference type="AlphaFoldDB" id="A0A2A2C6T6"/>
<gene>
    <name evidence="1" type="ORF">BTQ06_15945</name>
</gene>
<proteinExistence type="predicted"/>
<comment type="caution">
    <text evidence="1">The sequence shown here is derived from an EMBL/GenBank/DDBJ whole genome shotgun (WGS) entry which is preliminary data.</text>
</comment>
<sequence>MKHRQKGLFDISKIIYSCPFTHLISPLNICSCISFGVQMVIILIFLSLLLTVLLRFRFINNSLFFRVLRRPFPAGFILFLLSSIIHLMIQKDYSPFSGNIYSVIIRSGISVITLWFFLFFFSSSMLRTPVTGLYLTPFISSLRIDIHPQYITRPSVKVSSRINADKLVGNIEHFILCYPSYNTITLQSHILRHGIRNRIANNLKKKVYYIKKRQGRRHSVKLLS</sequence>
<name>A0A2A2C6T6_ECOLX</name>
<protein>
    <submittedName>
        <fullName evidence="1">Uncharacterized protein</fullName>
    </submittedName>
</protein>
<reference evidence="1 2" key="1">
    <citation type="submission" date="2016-12" db="EMBL/GenBank/DDBJ databases">
        <title>Real-Time Genomic Investigation Underlying the Public Health Response to a Shiga Toxin-Producing Escherichia Coli O26:H11 Outbreak in a Nursery.</title>
        <authorList>
            <person name="Ferdous M."/>
            <person name="Moran-Gilad J."/>
            <person name="Rossen J.W."/>
            <person name="Gdalevich M."/>
        </authorList>
    </citation>
    <scope>NUCLEOTIDE SEQUENCE [LARGE SCALE GENOMIC DNA]</scope>
    <source>
        <strain evidence="1 2">STEC 514-2</strain>
    </source>
</reference>
<organism evidence="1 2">
    <name type="scientific">Escherichia coli</name>
    <dbReference type="NCBI Taxonomy" id="562"/>
    <lineage>
        <taxon>Bacteria</taxon>
        <taxon>Pseudomonadati</taxon>
        <taxon>Pseudomonadota</taxon>
        <taxon>Gammaproteobacteria</taxon>
        <taxon>Enterobacterales</taxon>
        <taxon>Enterobacteriaceae</taxon>
        <taxon>Escherichia</taxon>
    </lineage>
</organism>
<dbReference type="EMBL" id="MRVZ01000053">
    <property type="protein sequence ID" value="PAU22158.1"/>
    <property type="molecule type" value="Genomic_DNA"/>
</dbReference>
<evidence type="ECO:0000313" key="1">
    <source>
        <dbReference type="EMBL" id="PAU22158.1"/>
    </source>
</evidence>
<dbReference type="Proteomes" id="UP000218543">
    <property type="component" value="Unassembled WGS sequence"/>
</dbReference>
<accession>A0A2A2C6T6</accession>
<evidence type="ECO:0000313" key="2">
    <source>
        <dbReference type="Proteomes" id="UP000218543"/>
    </source>
</evidence>